<organism evidence="1 2">
    <name type="scientific">Rhododendron griersonianum</name>
    <dbReference type="NCBI Taxonomy" id="479676"/>
    <lineage>
        <taxon>Eukaryota</taxon>
        <taxon>Viridiplantae</taxon>
        <taxon>Streptophyta</taxon>
        <taxon>Embryophyta</taxon>
        <taxon>Tracheophyta</taxon>
        <taxon>Spermatophyta</taxon>
        <taxon>Magnoliopsida</taxon>
        <taxon>eudicotyledons</taxon>
        <taxon>Gunneridae</taxon>
        <taxon>Pentapetalae</taxon>
        <taxon>asterids</taxon>
        <taxon>Ericales</taxon>
        <taxon>Ericaceae</taxon>
        <taxon>Ericoideae</taxon>
        <taxon>Rhodoreae</taxon>
        <taxon>Rhododendron</taxon>
    </lineage>
</organism>
<dbReference type="AlphaFoldDB" id="A0AAV6KLF9"/>
<dbReference type="Proteomes" id="UP000823749">
    <property type="component" value="Chromosome 4"/>
</dbReference>
<sequence>MLKVWSKKKFGNNKDRINDLKAQLSTIQNIPFSNEGFKQEQEIKKELELTLLREEMYQHQRSRLNWKKFGDKNTAFFHAVVTQRRQRNQLLQIKDRNGSWIKEERGINMHLYRFFSDLFKSSGPRDFSSVLDKVEYGGCPNKVREVVGASNPSFQSSSIPAPHFVPVRVAPYVAQPKSPEVPCLEEAAISAPVATIIPNAVVGEFAWSMNSVREGMLPWSYLLLFIRKFLKI</sequence>
<evidence type="ECO:0000313" key="2">
    <source>
        <dbReference type="Proteomes" id="UP000823749"/>
    </source>
</evidence>
<reference evidence="1" key="1">
    <citation type="submission" date="2020-08" db="EMBL/GenBank/DDBJ databases">
        <title>Plant Genome Project.</title>
        <authorList>
            <person name="Zhang R.-G."/>
        </authorList>
    </citation>
    <scope>NUCLEOTIDE SEQUENCE</scope>
    <source>
        <strain evidence="1">WSP0</strain>
        <tissue evidence="1">Leaf</tissue>
    </source>
</reference>
<evidence type="ECO:0000313" key="1">
    <source>
        <dbReference type="EMBL" id="KAG5553144.1"/>
    </source>
</evidence>
<dbReference type="EMBL" id="JACTNZ010000004">
    <property type="protein sequence ID" value="KAG5553144.1"/>
    <property type="molecule type" value="Genomic_DNA"/>
</dbReference>
<gene>
    <name evidence="1" type="ORF">RHGRI_011116</name>
</gene>
<name>A0AAV6KLF9_9ERIC</name>
<accession>A0AAV6KLF9</accession>
<comment type="caution">
    <text evidence="1">The sequence shown here is derived from an EMBL/GenBank/DDBJ whole genome shotgun (WGS) entry which is preliminary data.</text>
</comment>
<protein>
    <submittedName>
        <fullName evidence="1">Uncharacterized protein</fullName>
    </submittedName>
</protein>
<proteinExistence type="predicted"/>
<keyword evidence="2" id="KW-1185">Reference proteome</keyword>